<keyword evidence="1" id="KW-0540">Nuclease</keyword>
<organism evidence="1">
    <name type="scientific">Pseudomonas phage RVTF4</name>
    <dbReference type="NCBI Taxonomy" id="3236931"/>
    <lineage>
        <taxon>Viruses</taxon>
    </lineage>
</organism>
<protein>
    <submittedName>
        <fullName evidence="1">SbcD-like subunit of palindrome specific endonuclease</fullName>
    </submittedName>
</protein>
<dbReference type="Gene3D" id="3.60.21.10">
    <property type="match status" value="1"/>
</dbReference>
<keyword evidence="1" id="KW-0378">Hydrolase</keyword>
<dbReference type="EMBL" id="PQ015378">
    <property type="protein sequence ID" value="XDJ14701.1"/>
    <property type="molecule type" value="Genomic_DNA"/>
</dbReference>
<reference evidence="1" key="1">
    <citation type="submission" date="2024-07" db="EMBL/GenBank/DDBJ databases">
        <authorList>
            <person name="Bringhurst R.M."/>
            <person name="Homer T.E."/>
        </authorList>
    </citation>
    <scope>NUCLEOTIDE SEQUENCE</scope>
</reference>
<dbReference type="InterPro" id="IPR029052">
    <property type="entry name" value="Metallo-depent_PP-like"/>
</dbReference>
<evidence type="ECO:0000313" key="1">
    <source>
        <dbReference type="EMBL" id="XDJ14701.1"/>
    </source>
</evidence>
<dbReference type="SUPFAM" id="SSF56300">
    <property type="entry name" value="Metallo-dependent phosphatases"/>
    <property type="match status" value="1"/>
</dbReference>
<proteinExistence type="predicted"/>
<sequence length="594" mass="67971">MEQQTFQQPQRPERKRSITMEMALNEEPKKFATAIHSGIEARLPRVTESVFKARVIPILEKIMVPAHRAAYQKIVVDLMFPLYVIDDNDKDKILHIVPPIARTPLTTVPQVDGGLSVADVMYNMDRYRELNRLDIIDDTMRGYLDRITIMPNLVDDILLPIHRILQAYGRELDVTADAQNPLGRDALPQSADKRGRAKLPCPSNPAALLKKKMKTDRTKQPGVFRYLSVGDVHLGHRTTPAELIIRNLDLTITDELLREADMLIITGDLFDRQLNNGDIVVHQINRWITRLMFRCSAFNTMIRVVEGTPSHDREQSRFFVEQKENAMIDVDLHYTKNLSIEYIEKLDSYFLYVPDKHNPSTDVTLSEVKKLMGELNIEQVDFAIMHGAFSYQLPAIVPEPTHDENEYLKLVKHQILIGHVHLMTVNERILAAGSFDRICHNDEGAKGLFQVTVKENGDWERKFIENKWAKKYVTLDCHGMDTMQLVVAVRQLAQELVRGSSIRLRCNPHDVANGDIDVFRKEYTAFDWQITIDKVESKKNTVAETFKAFDMSQFKAITADSILDLVAPMLDKLTDDQAAINRALGRLNLLVARK</sequence>
<keyword evidence="1" id="KW-0255">Endonuclease</keyword>
<dbReference type="GO" id="GO:0004519">
    <property type="term" value="F:endonuclease activity"/>
    <property type="evidence" value="ECO:0007669"/>
    <property type="project" value="UniProtKB-KW"/>
</dbReference>
<accession>A0AB39CCX5</accession>
<name>A0AB39CCX5_9VIRU</name>